<organism evidence="1 2">
    <name type="scientific">Leptospira kanakyensis</name>
    <dbReference type="NCBI Taxonomy" id="2484968"/>
    <lineage>
        <taxon>Bacteria</taxon>
        <taxon>Pseudomonadati</taxon>
        <taxon>Spirochaetota</taxon>
        <taxon>Spirochaetia</taxon>
        <taxon>Leptospirales</taxon>
        <taxon>Leptospiraceae</taxon>
        <taxon>Leptospira</taxon>
    </lineage>
</organism>
<evidence type="ECO:0000313" key="2">
    <source>
        <dbReference type="Proteomes" id="UP000297239"/>
    </source>
</evidence>
<dbReference type="EMBL" id="RQFF01000021">
    <property type="protein sequence ID" value="TGK71111.1"/>
    <property type="molecule type" value="Genomic_DNA"/>
</dbReference>
<dbReference type="Proteomes" id="UP000297239">
    <property type="component" value="Unassembled WGS sequence"/>
</dbReference>
<dbReference type="SUPFAM" id="SSF56219">
    <property type="entry name" value="DNase I-like"/>
    <property type="match status" value="1"/>
</dbReference>
<protein>
    <recommendedName>
        <fullName evidence="3">Endonuclease/exonuclease/phosphatase</fullName>
    </recommendedName>
</protein>
<accession>A0A6N4QF95</accession>
<comment type="caution">
    <text evidence="1">The sequence shown here is derived from an EMBL/GenBank/DDBJ whole genome shotgun (WGS) entry which is preliminary data.</text>
</comment>
<sequence>MFKILFWNIKQANIGDSIASLAIENDLDLILLAENNFSHVGNFLGELNKTNYKYSLIQNFSSNDRNVYFRAKSNLINRIEDGLHHTVLHINLPGLPDFNIILVHLISKLFFSSESQFAELAKLNEIILKQETKVQHKRTLLIDDFNMNPFESGMVNSTTLNAVSNRTIASKNSRKVLDNNYYYFYNPMWNFFGDKNKVSGTYYNNKAEHVKHFWNIYDQVLIRPDLIQNFSLDSLKIIDTIQSKPIVTKSGIPNKNKFSDHLPIYFELNI</sequence>
<keyword evidence="2" id="KW-1185">Reference proteome</keyword>
<reference evidence="1" key="1">
    <citation type="journal article" date="2019" name="PLoS Negl. Trop. Dis.">
        <title>Revisiting the worldwide diversity of Leptospira species in the environment.</title>
        <authorList>
            <person name="Vincent A.T."/>
            <person name="Schiettekatte O."/>
            <person name="Bourhy P."/>
            <person name="Veyrier F.J."/>
            <person name="Picardeau M."/>
        </authorList>
    </citation>
    <scope>NUCLEOTIDE SEQUENCE [LARGE SCALE GENOMIC DNA]</scope>
    <source>
        <strain evidence="1">201800293</strain>
    </source>
</reference>
<dbReference type="RefSeq" id="WP_135633711.1">
    <property type="nucleotide sequence ID" value="NZ_RQFE01000022.1"/>
</dbReference>
<gene>
    <name evidence="1" type="ORF">EHQ18_08310</name>
</gene>
<proteinExistence type="predicted"/>
<dbReference type="OrthoDB" id="262492at2"/>
<dbReference type="AlphaFoldDB" id="A0A6N4QF95"/>
<evidence type="ECO:0008006" key="3">
    <source>
        <dbReference type="Google" id="ProtNLM"/>
    </source>
</evidence>
<name>A0A6N4QF95_9LEPT</name>
<dbReference type="Gene3D" id="3.60.10.10">
    <property type="entry name" value="Endonuclease/exonuclease/phosphatase"/>
    <property type="match status" value="1"/>
</dbReference>
<evidence type="ECO:0000313" key="1">
    <source>
        <dbReference type="EMBL" id="TGK71111.1"/>
    </source>
</evidence>
<dbReference type="InterPro" id="IPR036691">
    <property type="entry name" value="Endo/exonu/phosph_ase_sf"/>
</dbReference>